<feature type="region of interest" description="Disordered" evidence="1">
    <location>
        <begin position="29"/>
        <end position="55"/>
    </location>
</feature>
<dbReference type="Proteomes" id="UP001500888">
    <property type="component" value="Unassembled WGS sequence"/>
</dbReference>
<protein>
    <submittedName>
        <fullName evidence="2">Uncharacterized protein</fullName>
    </submittedName>
</protein>
<reference evidence="3" key="1">
    <citation type="journal article" date="2019" name="Int. J. Syst. Evol. Microbiol.">
        <title>The Global Catalogue of Microorganisms (GCM) 10K type strain sequencing project: providing services to taxonomists for standard genome sequencing and annotation.</title>
        <authorList>
            <consortium name="The Broad Institute Genomics Platform"/>
            <consortium name="The Broad Institute Genome Sequencing Center for Infectious Disease"/>
            <person name="Wu L."/>
            <person name="Ma J."/>
        </authorList>
    </citation>
    <scope>NUCLEOTIDE SEQUENCE [LARGE SCALE GENOMIC DNA]</scope>
    <source>
        <strain evidence="3">JCM 16908</strain>
    </source>
</reference>
<sequence>MAATGDVSWWIDGTGQWTDLDLIRADLTSEAHPNNRGSRGGRDESVMTATYRRQA</sequence>
<evidence type="ECO:0000313" key="3">
    <source>
        <dbReference type="Proteomes" id="UP001500888"/>
    </source>
</evidence>
<keyword evidence="3" id="KW-1185">Reference proteome</keyword>
<gene>
    <name evidence="2" type="ORF">GCM10022226_71110</name>
</gene>
<organism evidence="2 3">
    <name type="scientific">Sphaerisporangium flaviroseum</name>
    <dbReference type="NCBI Taxonomy" id="509199"/>
    <lineage>
        <taxon>Bacteria</taxon>
        <taxon>Bacillati</taxon>
        <taxon>Actinomycetota</taxon>
        <taxon>Actinomycetes</taxon>
        <taxon>Streptosporangiales</taxon>
        <taxon>Streptosporangiaceae</taxon>
        <taxon>Sphaerisporangium</taxon>
    </lineage>
</organism>
<dbReference type="RefSeq" id="WP_344950872.1">
    <property type="nucleotide sequence ID" value="NZ_BAAAZR010000041.1"/>
</dbReference>
<comment type="caution">
    <text evidence="2">The sequence shown here is derived from an EMBL/GenBank/DDBJ whole genome shotgun (WGS) entry which is preliminary data.</text>
</comment>
<accession>A0ABP7JAN7</accession>
<proteinExistence type="predicted"/>
<name>A0ABP7JAN7_9ACTN</name>
<evidence type="ECO:0000313" key="2">
    <source>
        <dbReference type="EMBL" id="GAA3838607.1"/>
    </source>
</evidence>
<dbReference type="EMBL" id="BAAAZR010000041">
    <property type="protein sequence ID" value="GAA3838607.1"/>
    <property type="molecule type" value="Genomic_DNA"/>
</dbReference>
<evidence type="ECO:0000256" key="1">
    <source>
        <dbReference type="SAM" id="MobiDB-lite"/>
    </source>
</evidence>